<protein>
    <submittedName>
        <fullName evidence="2">DUF502 domain-containing protein</fullName>
    </submittedName>
</protein>
<comment type="caution">
    <text evidence="2">The sequence shown here is derived from an EMBL/GenBank/DDBJ whole genome shotgun (WGS) entry which is preliminary data.</text>
</comment>
<name>A0A9X2L4C0_9BACT</name>
<reference evidence="2" key="1">
    <citation type="submission" date="2022-06" db="EMBL/GenBank/DDBJ databases">
        <title>Gracilimonas sp. CAU 1638 isolated from sea sediment.</title>
        <authorList>
            <person name="Kim W."/>
        </authorList>
    </citation>
    <scope>NUCLEOTIDE SEQUENCE</scope>
    <source>
        <strain evidence="2">CAU 1638</strain>
    </source>
</reference>
<keyword evidence="1" id="KW-0812">Transmembrane</keyword>
<evidence type="ECO:0000313" key="3">
    <source>
        <dbReference type="Proteomes" id="UP001139125"/>
    </source>
</evidence>
<dbReference type="RefSeq" id="WP_255134914.1">
    <property type="nucleotide sequence ID" value="NZ_JANDBC010000002.1"/>
</dbReference>
<accession>A0A9X2L4C0</accession>
<evidence type="ECO:0000256" key="1">
    <source>
        <dbReference type="SAM" id="Phobius"/>
    </source>
</evidence>
<keyword evidence="3" id="KW-1185">Reference proteome</keyword>
<sequence length="190" mass="21610">MKTILNYFFRGMLVILPVSATAYLVYATLVWINDIFNNLFYSWFDLEIPGLGIVTGFIAITLIGFVLTQTFVRPILHLFEKLLTKTPFVNIVYNSLKDLTEAFVGDKKKFTKPVSVEFSEPVGMKRFGFITEESLIHFGLEDEVAVYCPHSYNFSGNLYIVPKDKVTPIKTDPTNFMRFIVSGGVTKIHS</sequence>
<feature type="transmembrane region" description="Helical" evidence="1">
    <location>
        <begin position="52"/>
        <end position="72"/>
    </location>
</feature>
<evidence type="ECO:0000313" key="2">
    <source>
        <dbReference type="EMBL" id="MCP9292039.1"/>
    </source>
</evidence>
<dbReference type="PANTHER" id="PTHR31876">
    <property type="entry name" value="COV-LIKE PROTEIN 1"/>
    <property type="match status" value="1"/>
</dbReference>
<dbReference type="Pfam" id="PF04367">
    <property type="entry name" value="DUF502"/>
    <property type="match status" value="1"/>
</dbReference>
<dbReference type="EMBL" id="JANDBC010000002">
    <property type="protein sequence ID" value="MCP9292039.1"/>
    <property type="molecule type" value="Genomic_DNA"/>
</dbReference>
<dbReference type="InterPro" id="IPR007462">
    <property type="entry name" value="COV1-like"/>
</dbReference>
<gene>
    <name evidence="2" type="ORF">NM125_10665</name>
</gene>
<dbReference type="Proteomes" id="UP001139125">
    <property type="component" value="Unassembled WGS sequence"/>
</dbReference>
<dbReference type="AlphaFoldDB" id="A0A9X2L4C0"/>
<dbReference type="PANTHER" id="PTHR31876:SF26">
    <property type="entry name" value="PROTEIN LIKE COV 2"/>
    <property type="match status" value="1"/>
</dbReference>
<keyword evidence="1" id="KW-0472">Membrane</keyword>
<feature type="transmembrane region" description="Helical" evidence="1">
    <location>
        <begin position="12"/>
        <end position="32"/>
    </location>
</feature>
<keyword evidence="1" id="KW-1133">Transmembrane helix</keyword>
<organism evidence="2 3">
    <name type="scientific">Gracilimonas sediminicola</name>
    <dbReference type="NCBI Taxonomy" id="2952158"/>
    <lineage>
        <taxon>Bacteria</taxon>
        <taxon>Pseudomonadati</taxon>
        <taxon>Balneolota</taxon>
        <taxon>Balneolia</taxon>
        <taxon>Balneolales</taxon>
        <taxon>Balneolaceae</taxon>
        <taxon>Gracilimonas</taxon>
    </lineage>
</organism>
<proteinExistence type="predicted"/>